<dbReference type="EMBL" id="JACHGF010000009">
    <property type="protein sequence ID" value="MBB5286373.1"/>
    <property type="molecule type" value="Genomic_DNA"/>
</dbReference>
<name>A0A840TYK2_9BACT</name>
<evidence type="ECO:0000313" key="3">
    <source>
        <dbReference type="Proteomes" id="UP000557307"/>
    </source>
</evidence>
<dbReference type="AlphaFoldDB" id="A0A840TYK2"/>
<evidence type="ECO:0000256" key="1">
    <source>
        <dbReference type="SAM" id="SignalP"/>
    </source>
</evidence>
<keyword evidence="3" id="KW-1185">Reference proteome</keyword>
<sequence>MKLKIKYLLGVLWLAFACPPKGHAADPPSTPSKENSQPQDSTRANAYGLYLDFPLVDFPFLRQAAHMRVAKRGGTSGEVPAFRDYVAAYESPSMPQALAFTKNFHSTNYYLNNQLWGRLLPPDTRRRAFYNRVLANLSSGLVDLLFTYQGVLFSPQWLHEEFHRNALTIHRVPSYDETYNRLNGGYANGSVSRVLDEDLVRLKQQVPQELVRSFAAGIESEFLLMRGLQKDNFYRAARYPNVLLNVLLTKHAVDYVNQFKRPDFNASIDSMNHYGTQIADRDFVGWDFTAWVYDLFRPDEPYAARGIHPSGVGIDRARKTTTLTQEEYDYLAKMGKLQYLNFLSPFMLGVNRIRLNQHTAFNFAVRHYLTGFGYDLSTDLLLEHKGRPYLLSFHGYQNKHRFYPGLELESTFLLPLPSGKELRLQPLLMLWQQPVRQRFDDQKGQLGGLLHLKAAYRLNPTWSLYAAVETKTSGWVAGHPYLRPNTGGRLGFLGYFGKKYNDVYL</sequence>
<organism evidence="2 3">
    <name type="scientific">Rhabdobacter roseus</name>
    <dbReference type="NCBI Taxonomy" id="1655419"/>
    <lineage>
        <taxon>Bacteria</taxon>
        <taxon>Pseudomonadati</taxon>
        <taxon>Bacteroidota</taxon>
        <taxon>Cytophagia</taxon>
        <taxon>Cytophagales</taxon>
        <taxon>Cytophagaceae</taxon>
        <taxon>Rhabdobacter</taxon>
    </lineage>
</organism>
<evidence type="ECO:0008006" key="4">
    <source>
        <dbReference type="Google" id="ProtNLM"/>
    </source>
</evidence>
<comment type="caution">
    <text evidence="2">The sequence shown here is derived from an EMBL/GenBank/DDBJ whole genome shotgun (WGS) entry which is preliminary data.</text>
</comment>
<dbReference type="Proteomes" id="UP000557307">
    <property type="component" value="Unassembled WGS sequence"/>
</dbReference>
<dbReference type="RefSeq" id="WP_184177445.1">
    <property type="nucleotide sequence ID" value="NZ_JACHGF010000009.1"/>
</dbReference>
<accession>A0A840TYK2</accession>
<dbReference type="PROSITE" id="PS51257">
    <property type="entry name" value="PROKAR_LIPOPROTEIN"/>
    <property type="match status" value="1"/>
</dbReference>
<reference evidence="2 3" key="1">
    <citation type="submission" date="2020-08" db="EMBL/GenBank/DDBJ databases">
        <title>Genomic Encyclopedia of Type Strains, Phase IV (KMG-IV): sequencing the most valuable type-strain genomes for metagenomic binning, comparative biology and taxonomic classification.</title>
        <authorList>
            <person name="Goeker M."/>
        </authorList>
    </citation>
    <scope>NUCLEOTIDE SEQUENCE [LARGE SCALE GENOMIC DNA]</scope>
    <source>
        <strain evidence="2 3">DSM 105074</strain>
    </source>
</reference>
<protein>
    <recommendedName>
        <fullName evidence="4">DUF1302 domain-containing protein</fullName>
    </recommendedName>
</protein>
<feature type="signal peptide" evidence="1">
    <location>
        <begin position="1"/>
        <end position="24"/>
    </location>
</feature>
<feature type="chain" id="PRO_5032490559" description="DUF1302 domain-containing protein" evidence="1">
    <location>
        <begin position="25"/>
        <end position="505"/>
    </location>
</feature>
<keyword evidence="1" id="KW-0732">Signal</keyword>
<gene>
    <name evidence="2" type="ORF">HNQ92_004533</name>
</gene>
<evidence type="ECO:0000313" key="2">
    <source>
        <dbReference type="EMBL" id="MBB5286373.1"/>
    </source>
</evidence>
<proteinExistence type="predicted"/>